<gene>
    <name evidence="1" type="ORF">HNQ85_000953</name>
</gene>
<name>A0A7W0BUC5_9BACL</name>
<keyword evidence="2" id="KW-1185">Reference proteome</keyword>
<dbReference type="Proteomes" id="UP000580891">
    <property type="component" value="Unassembled WGS sequence"/>
</dbReference>
<evidence type="ECO:0000313" key="1">
    <source>
        <dbReference type="EMBL" id="MBA2870683.1"/>
    </source>
</evidence>
<comment type="caution">
    <text evidence="1">The sequence shown here is derived from an EMBL/GenBank/DDBJ whole genome shotgun (WGS) entry which is preliminary data.</text>
</comment>
<organism evidence="1 2">
    <name type="scientific">[Anoxybacillus] calidus</name>
    <dbReference type="NCBI Taxonomy" id="575178"/>
    <lineage>
        <taxon>Bacteria</taxon>
        <taxon>Bacillati</taxon>
        <taxon>Bacillota</taxon>
        <taxon>Bacilli</taxon>
        <taxon>Bacillales</taxon>
        <taxon>Anoxybacillaceae</taxon>
        <taxon>Paranoxybacillus</taxon>
    </lineage>
</organism>
<accession>A0A7W0BUC5</accession>
<evidence type="ECO:0000313" key="2">
    <source>
        <dbReference type="Proteomes" id="UP000580891"/>
    </source>
</evidence>
<sequence>MITAIVIPILFAYFYYLTKKERRKYYEKWTRIRNVKEEAWVKGIIIDVQERKERYYHHYFIHVIDVILHVSDKKIIARTQLPATTMVEKPIFLKRDTIICYGQWRNGIFFFEKFLTNHSTEV</sequence>
<reference evidence="1 2" key="1">
    <citation type="submission" date="2020-07" db="EMBL/GenBank/DDBJ databases">
        <title>Genomic Encyclopedia of Type Strains, Phase IV (KMG-IV): sequencing the most valuable type-strain genomes for metagenomic binning, comparative biology and taxonomic classification.</title>
        <authorList>
            <person name="Goeker M."/>
        </authorList>
    </citation>
    <scope>NUCLEOTIDE SEQUENCE [LARGE SCALE GENOMIC DNA]</scope>
    <source>
        <strain evidence="1 2">DSM 25220</strain>
    </source>
</reference>
<dbReference type="AlphaFoldDB" id="A0A7W0BUC5"/>
<protein>
    <submittedName>
        <fullName evidence="1">Uncharacterized protein</fullName>
    </submittedName>
</protein>
<dbReference type="RefSeq" id="WP_181536589.1">
    <property type="nucleotide sequence ID" value="NZ_JACDUU010000002.1"/>
</dbReference>
<dbReference type="EMBL" id="JACDUU010000002">
    <property type="protein sequence ID" value="MBA2870683.1"/>
    <property type="molecule type" value="Genomic_DNA"/>
</dbReference>
<proteinExistence type="predicted"/>